<dbReference type="EMBL" id="QGKW02002005">
    <property type="protein sequence ID" value="KAF2541517.1"/>
    <property type="molecule type" value="Genomic_DNA"/>
</dbReference>
<dbReference type="AlphaFoldDB" id="A0A8S9GAB1"/>
<comment type="caution">
    <text evidence="1">The sequence shown here is derived from an EMBL/GenBank/DDBJ whole genome shotgun (WGS) entry which is preliminary data.</text>
</comment>
<organism evidence="1 2">
    <name type="scientific">Brassica cretica</name>
    <name type="common">Mustard</name>
    <dbReference type="NCBI Taxonomy" id="69181"/>
    <lineage>
        <taxon>Eukaryota</taxon>
        <taxon>Viridiplantae</taxon>
        <taxon>Streptophyta</taxon>
        <taxon>Embryophyta</taxon>
        <taxon>Tracheophyta</taxon>
        <taxon>Spermatophyta</taxon>
        <taxon>Magnoliopsida</taxon>
        <taxon>eudicotyledons</taxon>
        <taxon>Gunneridae</taxon>
        <taxon>Pentapetalae</taxon>
        <taxon>rosids</taxon>
        <taxon>malvids</taxon>
        <taxon>Brassicales</taxon>
        <taxon>Brassicaceae</taxon>
        <taxon>Brassiceae</taxon>
        <taxon>Brassica</taxon>
    </lineage>
</organism>
<accession>A0A8S9GAB1</accession>
<protein>
    <submittedName>
        <fullName evidence="1">Uncharacterized protein</fullName>
    </submittedName>
</protein>
<evidence type="ECO:0000313" key="2">
    <source>
        <dbReference type="Proteomes" id="UP000712281"/>
    </source>
</evidence>
<sequence length="56" mass="6495">MTLRSKLVSHTYLKTKSTLGRMKLPAFRRHMSPVFDNNEVATGVTDWKPAHDNFVY</sequence>
<reference evidence="1" key="1">
    <citation type="submission" date="2019-12" db="EMBL/GenBank/DDBJ databases">
        <title>Genome sequencing and annotation of Brassica cretica.</title>
        <authorList>
            <person name="Studholme D.J."/>
            <person name="Sarris P.F."/>
        </authorList>
    </citation>
    <scope>NUCLEOTIDE SEQUENCE</scope>
    <source>
        <strain evidence="1">PFS-001/15</strain>
        <tissue evidence="1">Leaf</tissue>
    </source>
</reference>
<dbReference type="Proteomes" id="UP000712281">
    <property type="component" value="Unassembled WGS sequence"/>
</dbReference>
<proteinExistence type="predicted"/>
<name>A0A8S9GAB1_BRACR</name>
<gene>
    <name evidence="1" type="ORF">F2Q68_00029060</name>
</gene>
<evidence type="ECO:0000313" key="1">
    <source>
        <dbReference type="EMBL" id="KAF2541517.1"/>
    </source>
</evidence>